<protein>
    <submittedName>
        <fullName evidence="3">Uncharacterized protein</fullName>
    </submittedName>
</protein>
<dbReference type="Proteomes" id="UP000095281">
    <property type="component" value="Unplaced"/>
</dbReference>
<accession>A0A1I8BKC7</accession>
<organism evidence="2 3">
    <name type="scientific">Meloidogyne hapla</name>
    <name type="common">Root-knot nematode worm</name>
    <dbReference type="NCBI Taxonomy" id="6305"/>
    <lineage>
        <taxon>Eukaryota</taxon>
        <taxon>Metazoa</taxon>
        <taxon>Ecdysozoa</taxon>
        <taxon>Nematoda</taxon>
        <taxon>Chromadorea</taxon>
        <taxon>Rhabditida</taxon>
        <taxon>Tylenchina</taxon>
        <taxon>Tylenchomorpha</taxon>
        <taxon>Tylenchoidea</taxon>
        <taxon>Meloidogynidae</taxon>
        <taxon>Meloidogyninae</taxon>
        <taxon>Meloidogyne</taxon>
    </lineage>
</organism>
<name>A0A1I8BKC7_MELHA</name>
<sequence length="189" mass="21489">MAININDKKSLIQQILPEVDFNITSKGLTISASQRLSTPRFIPFENVGRCRECKATEAELDFVVAKEGVRNKARVFNVMHGETPQCFPVQTQKNLKSLQKAQKENKKMENEEKSEKKTKETEKKEDTVDDDMEDVLQEFFDNIGDALTSTPIPGEKLQELQTQTIAMDEEMNNILKNISTDNTPITHTL</sequence>
<feature type="region of interest" description="Disordered" evidence="1">
    <location>
        <begin position="95"/>
        <end position="128"/>
    </location>
</feature>
<evidence type="ECO:0000313" key="2">
    <source>
        <dbReference type="Proteomes" id="UP000095281"/>
    </source>
</evidence>
<proteinExistence type="predicted"/>
<reference evidence="3" key="1">
    <citation type="submission" date="2016-11" db="UniProtKB">
        <authorList>
            <consortium name="WormBaseParasite"/>
        </authorList>
    </citation>
    <scope>IDENTIFICATION</scope>
</reference>
<dbReference type="AlphaFoldDB" id="A0A1I8BKC7"/>
<feature type="compositionally biased region" description="Basic and acidic residues" evidence="1">
    <location>
        <begin position="101"/>
        <end position="126"/>
    </location>
</feature>
<keyword evidence="2" id="KW-1185">Reference proteome</keyword>
<evidence type="ECO:0000313" key="3">
    <source>
        <dbReference type="WBParaSite" id="MhA1_Contig2837.frz3.gene3"/>
    </source>
</evidence>
<evidence type="ECO:0000256" key="1">
    <source>
        <dbReference type="SAM" id="MobiDB-lite"/>
    </source>
</evidence>
<dbReference type="WBParaSite" id="MhA1_Contig2837.frz3.gene3">
    <property type="protein sequence ID" value="MhA1_Contig2837.frz3.gene3"/>
    <property type="gene ID" value="MhA1_Contig2837.frz3.gene3"/>
</dbReference>